<reference evidence="2 3" key="1">
    <citation type="submission" date="2020-03" db="EMBL/GenBank/DDBJ databases">
        <title>Genomic Encyclopedia of Type Strains, Phase IV (KMG-IV): sequencing the most valuable type-strain genomes for metagenomic binning, comparative biology and taxonomic classification.</title>
        <authorList>
            <person name="Goeker M."/>
        </authorList>
    </citation>
    <scope>NUCLEOTIDE SEQUENCE [LARGE SCALE GENOMIC DNA]</scope>
    <source>
        <strain evidence="2 3">DSM 105096</strain>
    </source>
</reference>
<accession>A0ABX0X894</accession>
<dbReference type="Gene3D" id="3.20.80.10">
    <property type="entry name" value="Regulatory factor, effector binding domain"/>
    <property type="match status" value="1"/>
</dbReference>
<gene>
    <name evidence="2" type="ORF">GGR27_000702</name>
</gene>
<name>A0ABX0X894_9BACT</name>
<evidence type="ECO:0000313" key="3">
    <source>
        <dbReference type="Proteomes" id="UP000770785"/>
    </source>
</evidence>
<dbReference type="SUPFAM" id="SSF55136">
    <property type="entry name" value="Probable bacterial effector-binding domain"/>
    <property type="match status" value="1"/>
</dbReference>
<dbReference type="Proteomes" id="UP000770785">
    <property type="component" value="Unassembled WGS sequence"/>
</dbReference>
<proteinExistence type="predicted"/>
<feature type="signal peptide" evidence="1">
    <location>
        <begin position="1"/>
        <end position="26"/>
    </location>
</feature>
<organism evidence="2 3">
    <name type="scientific">Neolewinella antarctica</name>
    <dbReference type="NCBI Taxonomy" id="442734"/>
    <lineage>
        <taxon>Bacteria</taxon>
        <taxon>Pseudomonadati</taxon>
        <taxon>Bacteroidota</taxon>
        <taxon>Saprospiria</taxon>
        <taxon>Saprospirales</taxon>
        <taxon>Lewinellaceae</taxon>
        <taxon>Neolewinella</taxon>
    </lineage>
</organism>
<dbReference type="InterPro" id="IPR011256">
    <property type="entry name" value="Reg_factor_effector_dom_sf"/>
</dbReference>
<dbReference type="EMBL" id="JAATJH010000001">
    <property type="protein sequence ID" value="NJC25221.1"/>
    <property type="molecule type" value="Genomic_DNA"/>
</dbReference>
<evidence type="ECO:0000313" key="2">
    <source>
        <dbReference type="EMBL" id="NJC25221.1"/>
    </source>
</evidence>
<keyword evidence="3" id="KW-1185">Reference proteome</keyword>
<dbReference type="PROSITE" id="PS51257">
    <property type="entry name" value="PROKAR_LIPOPROTEIN"/>
    <property type="match status" value="1"/>
</dbReference>
<comment type="caution">
    <text evidence="2">The sequence shown here is derived from an EMBL/GenBank/DDBJ whole genome shotgun (WGS) entry which is preliminary data.</text>
</comment>
<sequence>MSHCLRLFAFLTFCLLLVLVTSCNQSDVPTTADGVREGGDSTTQTLEVAYVDLELPDRTYLVFRQELSFQDVNGFIAIETDSLVRKSERAGVPPAGPATLLTYGWDTERGRGDVAVALPVEVGTTLSPYATVIMPAGPALSVEFAGSYDRLSAYHYALGQELANRGLRPLIPSIEEYVVGPTDTRDAGQFRTRIIYPYANPE</sequence>
<keyword evidence="1" id="KW-0732">Signal</keyword>
<protein>
    <submittedName>
        <fullName evidence="2">Effector-binding domain-containing protein</fullName>
    </submittedName>
</protein>
<evidence type="ECO:0000256" key="1">
    <source>
        <dbReference type="SAM" id="SignalP"/>
    </source>
</evidence>
<feature type="chain" id="PRO_5045539225" evidence="1">
    <location>
        <begin position="27"/>
        <end position="202"/>
    </location>
</feature>
<dbReference type="RefSeq" id="WP_168035984.1">
    <property type="nucleotide sequence ID" value="NZ_JAATJH010000001.1"/>
</dbReference>